<reference evidence="2 3" key="1">
    <citation type="journal article" date="2007" name="Nat. Biotechnol.">
        <title>Genome sequence of the lignocellulose-bioconverting and xylose-fermenting yeast Pichia stipitis.</title>
        <authorList>
            <person name="Jeffries T.W."/>
            <person name="Grigoriev I.V."/>
            <person name="Grimwood J."/>
            <person name="Laplaza J.M."/>
            <person name="Aerts A."/>
            <person name="Salamov A."/>
            <person name="Schmutz J."/>
            <person name="Lindquist E."/>
            <person name="Dehal P."/>
            <person name="Shapiro H."/>
            <person name="Jin Y.S."/>
            <person name="Passoth V."/>
            <person name="Richardson P.M."/>
        </authorList>
    </citation>
    <scope>NUCLEOTIDE SEQUENCE [LARGE SCALE GENOMIC DNA]</scope>
    <source>
        <strain evidence="3">ATCC 58785 / CBS 6054 / NBRC 10063 / NRRL Y-11545</strain>
    </source>
</reference>
<keyword evidence="3" id="KW-1185">Reference proteome</keyword>
<dbReference type="HOGENOM" id="CLU_649842_0_0_1"/>
<dbReference type="STRING" id="322104.A3LYG6"/>
<evidence type="ECO:0000313" key="2">
    <source>
        <dbReference type="EMBL" id="ABN67632.2"/>
    </source>
</evidence>
<dbReference type="EMBL" id="CP000500">
    <property type="protein sequence ID" value="ABN67632.2"/>
    <property type="molecule type" value="Genomic_DNA"/>
</dbReference>
<dbReference type="Pfam" id="PF00621">
    <property type="entry name" value="RhoGEF"/>
    <property type="match status" value="1"/>
</dbReference>
<dbReference type="Proteomes" id="UP000002258">
    <property type="component" value="Chromosome 6"/>
</dbReference>
<dbReference type="SUPFAM" id="SSF48065">
    <property type="entry name" value="DBL homology domain (DH-domain)"/>
    <property type="match status" value="1"/>
</dbReference>
<feature type="domain" description="DH" evidence="1">
    <location>
        <begin position="24"/>
        <end position="219"/>
    </location>
</feature>
<organism evidence="2 3">
    <name type="scientific">Scheffersomyces stipitis (strain ATCC 58785 / CBS 6054 / NBRC 10063 / NRRL Y-11545)</name>
    <name type="common">Yeast</name>
    <name type="synonym">Pichia stipitis</name>
    <dbReference type="NCBI Taxonomy" id="322104"/>
    <lineage>
        <taxon>Eukaryota</taxon>
        <taxon>Fungi</taxon>
        <taxon>Dikarya</taxon>
        <taxon>Ascomycota</taxon>
        <taxon>Saccharomycotina</taxon>
        <taxon>Pichiomycetes</taxon>
        <taxon>Debaryomycetaceae</taxon>
        <taxon>Scheffersomyces</taxon>
    </lineage>
</organism>
<dbReference type="GO" id="GO:0005085">
    <property type="term" value="F:guanyl-nucleotide exchange factor activity"/>
    <property type="evidence" value="ECO:0007669"/>
    <property type="project" value="InterPro"/>
</dbReference>
<dbReference type="InParanoid" id="A3LYG6"/>
<dbReference type="GeneID" id="4840239"/>
<proteinExistence type="predicted"/>
<dbReference type="Gene3D" id="1.20.900.10">
    <property type="entry name" value="Dbl homology (DH) domain"/>
    <property type="match status" value="1"/>
</dbReference>
<dbReference type="OrthoDB" id="8059989at2759"/>
<gene>
    <name evidence="2" type="ORF">PICST_48209</name>
</gene>
<evidence type="ECO:0000313" key="3">
    <source>
        <dbReference type="Proteomes" id="UP000002258"/>
    </source>
</evidence>
<dbReference type="InterPro" id="IPR035899">
    <property type="entry name" value="DBL_dom_sf"/>
</dbReference>
<evidence type="ECO:0000259" key="1">
    <source>
        <dbReference type="PROSITE" id="PS50010"/>
    </source>
</evidence>
<dbReference type="OMA" id="MYNTISH"/>
<dbReference type="PROSITE" id="PS50010">
    <property type="entry name" value="DH_2"/>
    <property type="match status" value="1"/>
</dbReference>
<feature type="non-terminal residue" evidence="2">
    <location>
        <position position="423"/>
    </location>
</feature>
<dbReference type="AlphaFoldDB" id="A3LYG6"/>
<dbReference type="SMART" id="SM00325">
    <property type="entry name" value="RhoGEF"/>
    <property type="match status" value="1"/>
</dbReference>
<dbReference type="KEGG" id="pic:PICST_48209"/>
<name>A3LYG6_PICST</name>
<dbReference type="RefSeq" id="XP_001385661.2">
    <property type="nucleotide sequence ID" value="XM_001385624.1"/>
</dbReference>
<dbReference type="InterPro" id="IPR000219">
    <property type="entry name" value="DH_dom"/>
</dbReference>
<sequence>DLKSPYPETSFSPKNKNVQKSNYRMSKLVEELLETEEKYIISMKVLQNFYLETFAINKKEVPVPIQQLKFYLSILITTHDSMLKSMKEVIEKRTDLVANIEEIAQLVAEKGICTHIYSEYCNVFEGVLKIIRDNKLLRVNEAMWDSKWIKGWETYLEATQPGTKHMDLSFYSLIQRPVARIGKYKLMIESLTKCSIKKKLSLESIYWVVRSKLNYINNVSKEFKGNEINDSVNLLVDFSGIETNMVTSSQFFGSILQIGAIASIWVEDGKCIGRTLAAFLYKSHLLLVDFAKVDKSKKHEIKFLVPLSKCALVNHFTETDGGLFCSLNNTIKIIFEKKFWQYEVLFVFINSEEKSIWSNYLHTLINEVNGPYPMNYKDAQREYLCVHPPAMDPYDINLLYLDYNKHKHSCYFKDTKCVHVISD</sequence>
<protein>
    <recommendedName>
        <fullName evidence="1">DH domain-containing protein</fullName>
    </recommendedName>
</protein>
<feature type="non-terminal residue" evidence="2">
    <location>
        <position position="1"/>
    </location>
</feature>
<dbReference type="eggNOG" id="KOG3519">
    <property type="taxonomic scope" value="Eukaryota"/>
</dbReference>
<accession>A3LYG6</accession>